<name>A0A7W8I130_9CAUL</name>
<dbReference type="EMBL" id="JACHFZ010000004">
    <property type="protein sequence ID" value="MBB5292645.1"/>
    <property type="molecule type" value="Genomic_DNA"/>
</dbReference>
<dbReference type="CDD" id="cd02440">
    <property type="entry name" value="AdoMet_MTases"/>
    <property type="match status" value="1"/>
</dbReference>
<dbReference type="AlphaFoldDB" id="A0A7W8I130"/>
<proteinExistence type="predicted"/>
<gene>
    <name evidence="2" type="ORF">HNQ67_002169</name>
</gene>
<dbReference type="InterPro" id="IPR013216">
    <property type="entry name" value="Methyltransf_11"/>
</dbReference>
<evidence type="ECO:0000259" key="1">
    <source>
        <dbReference type="Pfam" id="PF08241"/>
    </source>
</evidence>
<keyword evidence="2" id="KW-0808">Transferase</keyword>
<keyword evidence="2" id="KW-0489">Methyltransferase</keyword>
<dbReference type="InterPro" id="IPR029063">
    <property type="entry name" value="SAM-dependent_MTases_sf"/>
</dbReference>
<keyword evidence="3" id="KW-1185">Reference proteome</keyword>
<dbReference type="GO" id="GO:0008757">
    <property type="term" value="F:S-adenosylmethionine-dependent methyltransferase activity"/>
    <property type="evidence" value="ECO:0007669"/>
    <property type="project" value="InterPro"/>
</dbReference>
<dbReference type="Gene3D" id="3.40.50.150">
    <property type="entry name" value="Vaccinia Virus protein VP39"/>
    <property type="match status" value="1"/>
</dbReference>
<evidence type="ECO:0000313" key="2">
    <source>
        <dbReference type="EMBL" id="MBB5292645.1"/>
    </source>
</evidence>
<organism evidence="2 3">
    <name type="scientific">Brevundimonas basaltis</name>
    <dbReference type="NCBI Taxonomy" id="472166"/>
    <lineage>
        <taxon>Bacteria</taxon>
        <taxon>Pseudomonadati</taxon>
        <taxon>Pseudomonadota</taxon>
        <taxon>Alphaproteobacteria</taxon>
        <taxon>Caulobacterales</taxon>
        <taxon>Caulobacteraceae</taxon>
        <taxon>Brevundimonas</taxon>
    </lineage>
</organism>
<reference evidence="2 3" key="1">
    <citation type="submission" date="2020-08" db="EMBL/GenBank/DDBJ databases">
        <title>Genomic Encyclopedia of Type Strains, Phase IV (KMG-IV): sequencing the most valuable type-strain genomes for metagenomic binning, comparative biology and taxonomic classification.</title>
        <authorList>
            <person name="Goeker M."/>
        </authorList>
    </citation>
    <scope>NUCLEOTIDE SEQUENCE [LARGE SCALE GENOMIC DNA]</scope>
    <source>
        <strain evidence="2 3">DSM 25335</strain>
    </source>
</reference>
<dbReference type="GO" id="GO:0032259">
    <property type="term" value="P:methylation"/>
    <property type="evidence" value="ECO:0007669"/>
    <property type="project" value="UniProtKB-KW"/>
</dbReference>
<sequence length="194" mass="21761">MKSIYGVNNRMNLLIYPLSVIETLDRNARILIIGPRNENDLLSLVGLGFKRENVIGLDLISYSSKIVLGDMHDIPFPNDHFDAVICGWTISYSTNPTRAAEEMVRVTRPAGLIAIGVEYSNMGPEDEMQLLGYELQEFDKIGRRLNSTADFRTLFANQLDRVYFEHDAPRRVSHSAEGLVDRVSNVGIIFSIAG</sequence>
<dbReference type="Pfam" id="PF08241">
    <property type="entry name" value="Methyltransf_11"/>
    <property type="match status" value="1"/>
</dbReference>
<feature type="domain" description="Methyltransferase type 11" evidence="1">
    <location>
        <begin position="64"/>
        <end position="115"/>
    </location>
</feature>
<evidence type="ECO:0000313" key="3">
    <source>
        <dbReference type="Proteomes" id="UP000566663"/>
    </source>
</evidence>
<dbReference type="RefSeq" id="WP_183255210.1">
    <property type="nucleotide sequence ID" value="NZ_JACHFZ010000004.1"/>
</dbReference>
<comment type="caution">
    <text evidence="2">The sequence shown here is derived from an EMBL/GenBank/DDBJ whole genome shotgun (WGS) entry which is preliminary data.</text>
</comment>
<protein>
    <submittedName>
        <fullName evidence="2">SAM-dependent methyltransferase</fullName>
    </submittedName>
</protein>
<dbReference type="Proteomes" id="UP000566663">
    <property type="component" value="Unassembled WGS sequence"/>
</dbReference>
<dbReference type="SUPFAM" id="SSF53335">
    <property type="entry name" value="S-adenosyl-L-methionine-dependent methyltransferases"/>
    <property type="match status" value="1"/>
</dbReference>
<accession>A0A7W8I130</accession>